<proteinExistence type="predicted"/>
<evidence type="ECO:0000313" key="2">
    <source>
        <dbReference type="Proteomes" id="UP000036202"/>
    </source>
</evidence>
<organism evidence="1 2">
    <name type="scientific">Priestia filamentosa</name>
    <dbReference type="NCBI Taxonomy" id="1402861"/>
    <lineage>
        <taxon>Bacteria</taxon>
        <taxon>Bacillati</taxon>
        <taxon>Bacillota</taxon>
        <taxon>Bacilli</taxon>
        <taxon>Bacillales</taxon>
        <taxon>Bacillaceae</taxon>
        <taxon>Priestia</taxon>
    </lineage>
</organism>
<evidence type="ECO:0000313" key="1">
    <source>
        <dbReference type="EMBL" id="AKO95006.1"/>
    </source>
</evidence>
<reference evidence="1 2" key="1">
    <citation type="journal article" date="2015" name="PLoS ONE">
        <title>Genome Sequence of Bacillus endophyticus and Analysis of Its Companion Mechanism in the Ketogulonigenium vulgare-Bacillus Strain Consortium.</title>
        <authorList>
            <person name="Jia N."/>
            <person name="Du J."/>
            <person name="Ding M.Z."/>
            <person name="Gao F."/>
            <person name="Yuan Y.J."/>
        </authorList>
    </citation>
    <scope>NUCLEOTIDE SEQUENCE [LARGE SCALE GENOMIC DNA]</scope>
    <source>
        <strain evidence="1 2">Hbe603</strain>
    </source>
</reference>
<name>A0A0H4KPZ4_9BACI</name>
<dbReference type="Proteomes" id="UP000036202">
    <property type="component" value="Chromosome"/>
</dbReference>
<accession>A0A0H4KPZ4</accession>
<dbReference type="PATRIC" id="fig|135735.6.peg.1526"/>
<protein>
    <submittedName>
        <fullName evidence="1">Uncharacterized protein</fullName>
    </submittedName>
</protein>
<dbReference type="EMBL" id="CP011974">
    <property type="protein sequence ID" value="AKO95006.1"/>
    <property type="molecule type" value="Genomic_DNA"/>
</dbReference>
<dbReference type="AlphaFoldDB" id="A0A0H4KPZ4"/>
<reference evidence="2" key="2">
    <citation type="submission" date="2015-06" db="EMBL/GenBank/DDBJ databases">
        <title>Genome Sequence of Bacillus endophyticus and Analysis of its Companion Mechanism in the Ketogulonigenium vulgare-Bacillus strain Consortium.</title>
        <authorList>
            <person name="Jia N."/>
            <person name="Du J."/>
            <person name="Ding M.-Z."/>
            <person name="Gao F."/>
            <person name="Yuan Y.-J."/>
        </authorList>
    </citation>
    <scope>NUCLEOTIDE SEQUENCE [LARGE SCALE GENOMIC DNA]</scope>
    <source>
        <strain evidence="2">Hbe603</strain>
    </source>
</reference>
<dbReference type="OrthoDB" id="2941346at2"/>
<gene>
    <name evidence="1" type="ORF">BEH_07510</name>
</gene>
<dbReference type="KEGG" id="beo:BEH_07510"/>
<dbReference type="RefSeq" id="WP_046217481.1">
    <property type="nucleotide sequence ID" value="NZ_CP011974.1"/>
</dbReference>
<sequence>MLKLKNTMIEFDYVNWRGEKSRRTAMVENVWYGSNEYHKEDQWLLEATDRDKQEIRLFAMKDMSNIKYW</sequence>
<keyword evidence="2" id="KW-1185">Reference proteome</keyword>